<sequence>MSKLHQPIESHKLTKSESQEHRQDSKKTVNICCPLHHAIQKGDLDKTQSLIDDGVDPNAKCLGLGFTALQMAAMIGNLNAVKLLIDAGANLDTTDKMKQWTALHYAAVAGYSEIAKLLILSGANFNIRDNSKKTASNLAFAQNHIDTVNIIQLTIQYIALTKKDIIKICEDTQILGRKLPSVASHLEESKLLVLNMDCLEIILSHINNNNDLQSLKKACTIELYKNLLNHNTNMQAIGESGEELYDNAQ</sequence>
<feature type="repeat" description="ANK" evidence="3">
    <location>
        <begin position="98"/>
        <end position="130"/>
    </location>
</feature>
<name>A0A0F3MFQ1_9RICK</name>
<dbReference type="RefSeq" id="WP_052694669.1">
    <property type="nucleotide sequence ID" value="NZ_LANP01000042.1"/>
</dbReference>
<keyword evidence="6" id="KW-1185">Reference proteome</keyword>
<dbReference type="AlphaFoldDB" id="A0A0F3MFQ1"/>
<dbReference type="OrthoDB" id="7164495at2"/>
<feature type="repeat" description="ANK" evidence="3">
    <location>
        <begin position="64"/>
        <end position="96"/>
    </location>
</feature>
<protein>
    <submittedName>
        <fullName evidence="5">Ankyrin repeat family protein</fullName>
    </submittedName>
</protein>
<reference evidence="5 6" key="1">
    <citation type="submission" date="2015-02" db="EMBL/GenBank/DDBJ databases">
        <title>Genome Sequencing of Rickettsiales.</title>
        <authorList>
            <person name="Daugherty S.C."/>
            <person name="Su Q."/>
            <person name="Abolude K."/>
            <person name="Beier-Sexton M."/>
            <person name="Carlyon J.A."/>
            <person name="Carter R."/>
            <person name="Day N.P."/>
            <person name="Dumler S.J."/>
            <person name="Dyachenko V."/>
            <person name="Godinez A."/>
            <person name="Kurtti T.J."/>
            <person name="Lichay M."/>
            <person name="Mullins K.E."/>
            <person name="Ott S."/>
            <person name="Pappas-Brown V."/>
            <person name="Paris D.H."/>
            <person name="Patel P."/>
            <person name="Richards A.L."/>
            <person name="Sadzewicz L."/>
            <person name="Sears K."/>
            <person name="Seidman D."/>
            <person name="Sengamalay N."/>
            <person name="Stenos J."/>
            <person name="Tallon L.J."/>
            <person name="Vincent G."/>
            <person name="Fraser C.M."/>
            <person name="Munderloh U."/>
            <person name="Dunning-Hotopp J.C."/>
        </authorList>
    </citation>
    <scope>NUCLEOTIDE SEQUENCE [LARGE SCALE GENOMIC DNA]</scope>
    <source>
        <strain evidence="5 6">Fuller</strain>
    </source>
</reference>
<dbReference type="STRING" id="1359168.OCHUTO_1122"/>
<evidence type="ECO:0000256" key="4">
    <source>
        <dbReference type="SAM" id="MobiDB-lite"/>
    </source>
</evidence>
<dbReference type="Proteomes" id="UP000033616">
    <property type="component" value="Unassembled WGS sequence"/>
</dbReference>
<dbReference type="Gene3D" id="1.25.40.20">
    <property type="entry name" value="Ankyrin repeat-containing domain"/>
    <property type="match status" value="2"/>
</dbReference>
<feature type="region of interest" description="Disordered" evidence="4">
    <location>
        <begin position="1"/>
        <end position="26"/>
    </location>
</feature>
<dbReference type="Pfam" id="PF12796">
    <property type="entry name" value="Ank_2"/>
    <property type="match status" value="1"/>
</dbReference>
<evidence type="ECO:0000256" key="2">
    <source>
        <dbReference type="ARBA" id="ARBA00023043"/>
    </source>
</evidence>
<dbReference type="SUPFAM" id="SSF48403">
    <property type="entry name" value="Ankyrin repeat"/>
    <property type="match status" value="1"/>
</dbReference>
<keyword evidence="2 3" id="KW-0040">ANK repeat</keyword>
<dbReference type="PROSITE" id="PS50297">
    <property type="entry name" value="ANK_REP_REGION"/>
    <property type="match status" value="2"/>
</dbReference>
<dbReference type="PANTHER" id="PTHR24171">
    <property type="entry name" value="ANKYRIN REPEAT DOMAIN-CONTAINING PROTEIN 39-RELATED"/>
    <property type="match status" value="1"/>
</dbReference>
<comment type="caution">
    <text evidence="5">The sequence shown here is derived from an EMBL/GenBank/DDBJ whole genome shotgun (WGS) entry which is preliminary data.</text>
</comment>
<evidence type="ECO:0000256" key="1">
    <source>
        <dbReference type="ARBA" id="ARBA00022737"/>
    </source>
</evidence>
<proteinExistence type="predicted"/>
<dbReference type="SMART" id="SM00248">
    <property type="entry name" value="ANK"/>
    <property type="match status" value="3"/>
</dbReference>
<dbReference type="InterPro" id="IPR002110">
    <property type="entry name" value="Ankyrin_rpt"/>
</dbReference>
<organism evidence="5 6">
    <name type="scientific">Orientia chuto str. Dubai</name>
    <dbReference type="NCBI Taxonomy" id="1359168"/>
    <lineage>
        <taxon>Bacteria</taxon>
        <taxon>Pseudomonadati</taxon>
        <taxon>Pseudomonadota</taxon>
        <taxon>Alphaproteobacteria</taxon>
        <taxon>Rickettsiales</taxon>
        <taxon>Rickettsiaceae</taxon>
        <taxon>Rickettsieae</taxon>
        <taxon>Orientia</taxon>
    </lineage>
</organism>
<dbReference type="EMBL" id="LANP01000042">
    <property type="protein sequence ID" value="KJV54578.1"/>
    <property type="molecule type" value="Genomic_DNA"/>
</dbReference>
<gene>
    <name evidence="5" type="ORF">OCHUTO_1122</name>
</gene>
<dbReference type="PATRIC" id="fig|1359168.3.peg.991"/>
<dbReference type="PROSITE" id="PS50088">
    <property type="entry name" value="ANK_REPEAT"/>
    <property type="match status" value="2"/>
</dbReference>
<evidence type="ECO:0000313" key="6">
    <source>
        <dbReference type="Proteomes" id="UP000033616"/>
    </source>
</evidence>
<dbReference type="InterPro" id="IPR036770">
    <property type="entry name" value="Ankyrin_rpt-contain_sf"/>
</dbReference>
<accession>A0A0F3MFQ1</accession>
<evidence type="ECO:0000313" key="5">
    <source>
        <dbReference type="EMBL" id="KJV54578.1"/>
    </source>
</evidence>
<evidence type="ECO:0000256" key="3">
    <source>
        <dbReference type="PROSITE-ProRule" id="PRU00023"/>
    </source>
</evidence>
<keyword evidence="1" id="KW-0677">Repeat</keyword>
<dbReference type="PANTHER" id="PTHR24171:SF9">
    <property type="entry name" value="ANKYRIN REPEAT DOMAIN-CONTAINING PROTEIN 39"/>
    <property type="match status" value="1"/>
</dbReference>